<organism evidence="2 3">
    <name type="scientific">Nesterenkonia aethiopica</name>
    <dbReference type="NCBI Taxonomy" id="269144"/>
    <lineage>
        <taxon>Bacteria</taxon>
        <taxon>Bacillati</taxon>
        <taxon>Actinomycetota</taxon>
        <taxon>Actinomycetes</taxon>
        <taxon>Micrococcales</taxon>
        <taxon>Micrococcaceae</taxon>
        <taxon>Nesterenkonia</taxon>
    </lineage>
</organism>
<name>A0ABP6LU01_9MICC</name>
<dbReference type="SUPFAM" id="SSF109604">
    <property type="entry name" value="HD-domain/PDEase-like"/>
    <property type="match status" value="1"/>
</dbReference>
<evidence type="ECO:0000313" key="3">
    <source>
        <dbReference type="Proteomes" id="UP001500236"/>
    </source>
</evidence>
<dbReference type="InterPro" id="IPR025109">
    <property type="entry name" value="DUF4031"/>
</dbReference>
<dbReference type="PANTHER" id="PTHR21174:SF0">
    <property type="entry name" value="HD PHOSPHOHYDROLASE FAMILY PROTEIN-RELATED"/>
    <property type="match status" value="1"/>
</dbReference>
<evidence type="ECO:0000259" key="1">
    <source>
        <dbReference type="Pfam" id="PF13223"/>
    </source>
</evidence>
<dbReference type="Proteomes" id="UP001500236">
    <property type="component" value="Unassembled WGS sequence"/>
</dbReference>
<protein>
    <recommendedName>
        <fullName evidence="1">DUF4031 domain-containing protein</fullName>
    </recommendedName>
</protein>
<dbReference type="PANTHER" id="PTHR21174">
    <property type="match status" value="1"/>
</dbReference>
<proteinExistence type="predicted"/>
<keyword evidence="3" id="KW-1185">Reference proteome</keyword>
<feature type="domain" description="DUF4031" evidence="1">
    <location>
        <begin position="3"/>
        <end position="76"/>
    </location>
</feature>
<gene>
    <name evidence="2" type="ORF">GCM10010529_11670</name>
</gene>
<comment type="caution">
    <text evidence="2">The sequence shown here is derived from an EMBL/GenBank/DDBJ whole genome shotgun (WGS) entry which is preliminary data.</text>
</comment>
<evidence type="ECO:0000313" key="2">
    <source>
        <dbReference type="EMBL" id="GAA3059678.1"/>
    </source>
</evidence>
<accession>A0ABP6LU01</accession>
<dbReference type="Pfam" id="PF13223">
    <property type="entry name" value="DUF4031"/>
    <property type="match status" value="1"/>
</dbReference>
<dbReference type="RefSeq" id="WP_344682053.1">
    <property type="nucleotide sequence ID" value="NZ_BAAAVT010000006.1"/>
</dbReference>
<sequence>MTIYIDPPVWPAHGTVFAHLISDSSLDELHTFAARTGIRRQAFDEDHYDVPEHRHRDLIAAGATPVSGTELARILASCGLRVRSVERPTKVRARLLRAWERLLDTSDAAVLGEELLGRWAEPHRHYHSPAHLAAVLNAVGVLERAGELPAERRRPVRLAAWFHDAVYAGAAGQDEEDSARLAEERLAGLLPAEEVTEVARLVRLTATHAPEPGDAAGAVLVDADLEVLGRAPAAYRRYTAQVRRDFDHVPEPLFREGRARVLATLLERPRLFHTPTGQQLWENAARANLTAELAELQSA</sequence>
<reference evidence="3" key="1">
    <citation type="journal article" date="2019" name="Int. J. Syst. Evol. Microbiol.">
        <title>The Global Catalogue of Microorganisms (GCM) 10K type strain sequencing project: providing services to taxonomists for standard genome sequencing and annotation.</title>
        <authorList>
            <consortium name="The Broad Institute Genomics Platform"/>
            <consortium name="The Broad Institute Genome Sequencing Center for Infectious Disease"/>
            <person name="Wu L."/>
            <person name="Ma J."/>
        </authorList>
    </citation>
    <scope>NUCLEOTIDE SEQUENCE [LARGE SCALE GENOMIC DNA]</scope>
    <source>
        <strain evidence="3">JCM 14309</strain>
    </source>
</reference>
<dbReference type="Gene3D" id="1.10.3210.10">
    <property type="entry name" value="Hypothetical protein af1432"/>
    <property type="match status" value="1"/>
</dbReference>
<dbReference type="InterPro" id="IPR009218">
    <property type="entry name" value="HD_phosphohydro"/>
</dbReference>
<dbReference type="EMBL" id="BAAAVT010000006">
    <property type="protein sequence ID" value="GAA3059678.1"/>
    <property type="molecule type" value="Genomic_DNA"/>
</dbReference>